<accession>A0ACB9QFN6</accession>
<organism evidence="1 2">
    <name type="scientific">Melastoma candidum</name>
    <dbReference type="NCBI Taxonomy" id="119954"/>
    <lineage>
        <taxon>Eukaryota</taxon>
        <taxon>Viridiplantae</taxon>
        <taxon>Streptophyta</taxon>
        <taxon>Embryophyta</taxon>
        <taxon>Tracheophyta</taxon>
        <taxon>Spermatophyta</taxon>
        <taxon>Magnoliopsida</taxon>
        <taxon>eudicotyledons</taxon>
        <taxon>Gunneridae</taxon>
        <taxon>Pentapetalae</taxon>
        <taxon>rosids</taxon>
        <taxon>malvids</taxon>
        <taxon>Myrtales</taxon>
        <taxon>Melastomataceae</taxon>
        <taxon>Melastomatoideae</taxon>
        <taxon>Melastomateae</taxon>
        <taxon>Melastoma</taxon>
    </lineage>
</organism>
<evidence type="ECO:0000313" key="2">
    <source>
        <dbReference type="Proteomes" id="UP001057402"/>
    </source>
</evidence>
<comment type="caution">
    <text evidence="1">The sequence shown here is derived from an EMBL/GenBank/DDBJ whole genome shotgun (WGS) entry which is preliminary data.</text>
</comment>
<dbReference type="Proteomes" id="UP001057402">
    <property type="component" value="Chromosome 6"/>
</dbReference>
<gene>
    <name evidence="1" type="ORF">MLD38_021301</name>
</gene>
<proteinExistence type="predicted"/>
<dbReference type="EMBL" id="CM042885">
    <property type="protein sequence ID" value="KAI4365306.1"/>
    <property type="molecule type" value="Genomic_DNA"/>
</dbReference>
<keyword evidence="2" id="KW-1185">Reference proteome</keyword>
<sequence>MGVVAMDSLPLGFRFRPTDEELISHYLRLKINGRHSEVEVIPEIDVCKCEPWDLPDRSVIRSDDKEWFFFCPRDRKYPNGSRSNRATDAGYWKATGKDRTIKSRKLGSGASQLIGMKKTLVFYKGRAPKGERTRWIMHEYRPTEKDLDGTGPGQDPYVLCRLFFKMEEKVEKKDSEAEVSGLSPAAKDSPDNAFSDIIQEIPGLDLEHDQPSEEIRRRLTNTMDNLSPTAHGTGGSSTNSNIASDTEAGAAYRTPSEVHPPTSNDSEFWNLDQVNCLLFSPDQSQLPTEATPFDSPFRSNFGYGGEYDGLHFQDPMVDVWDKVDAQDDPCEDLSCQKSLVFGSEAQQAGNDYRSTDVAWAQQNPEMGAFWLDDPVARNEIWNVQSHLNASAQEQEFARGHLHEAENKYFLEDSFSAAYVADAHNLEGSIDCSLNTGSIVGGIKIQTRQPRVPSNSENIVAQGTAPRRLRLQVLRPCGAVGNEEGEHNACDVGETKDAIGLDVDAADENGQKIAPSTSESFAESVVDKNSVNQEDDVLLVSYPRITDAEALARTQLPYPRDDEGSSLASDEEVQSAPTKDDETLEDLQVVDHPENGSQVLNPLKSWKVVKESSNLRSRSRKCEDDSERVSTQSVPLGRPRKLAGSSSLLPLALAVTLVMLVTMVFLGYRDTQVMLSRECL</sequence>
<reference evidence="2" key="1">
    <citation type="journal article" date="2023" name="Front. Plant Sci.">
        <title>Chromosomal-level genome assembly of Melastoma candidum provides insights into trichome evolution.</title>
        <authorList>
            <person name="Zhong Y."/>
            <person name="Wu W."/>
            <person name="Sun C."/>
            <person name="Zou P."/>
            <person name="Liu Y."/>
            <person name="Dai S."/>
            <person name="Zhou R."/>
        </authorList>
    </citation>
    <scope>NUCLEOTIDE SEQUENCE [LARGE SCALE GENOMIC DNA]</scope>
</reference>
<name>A0ACB9QFN6_9MYRT</name>
<evidence type="ECO:0000313" key="1">
    <source>
        <dbReference type="EMBL" id="KAI4365306.1"/>
    </source>
</evidence>
<protein>
    <submittedName>
        <fullName evidence="1">Uncharacterized protein</fullName>
    </submittedName>
</protein>